<protein>
    <submittedName>
        <fullName evidence="3">LytTR family transcriptional regulator</fullName>
    </submittedName>
</protein>
<dbReference type="RefSeq" id="WP_143915169.1">
    <property type="nucleotide sequence ID" value="NZ_CANLFO010000002.1"/>
</dbReference>
<feature type="transmembrane region" description="Helical" evidence="1">
    <location>
        <begin position="51"/>
        <end position="75"/>
    </location>
</feature>
<keyword evidence="1" id="KW-1133">Transmembrane helix</keyword>
<accession>A0A554VRH2</accession>
<feature type="domain" description="HTH LytTR-type" evidence="2">
    <location>
        <begin position="167"/>
        <end position="270"/>
    </location>
</feature>
<reference evidence="3 4" key="1">
    <citation type="submission" date="2019-07" db="EMBL/GenBank/DDBJ databases">
        <title>The draft genome sequence of Aquimarina algiphila M91.</title>
        <authorList>
            <person name="Meng X."/>
        </authorList>
    </citation>
    <scope>NUCLEOTIDE SEQUENCE [LARGE SCALE GENOMIC DNA]</scope>
    <source>
        <strain evidence="3 4">M91</strain>
    </source>
</reference>
<evidence type="ECO:0000313" key="3">
    <source>
        <dbReference type="EMBL" id="TSE11245.1"/>
    </source>
</evidence>
<evidence type="ECO:0000313" key="4">
    <source>
        <dbReference type="Proteomes" id="UP000318833"/>
    </source>
</evidence>
<dbReference type="SMART" id="SM00850">
    <property type="entry name" value="LytTR"/>
    <property type="match status" value="1"/>
</dbReference>
<dbReference type="PROSITE" id="PS50930">
    <property type="entry name" value="HTH_LYTTR"/>
    <property type="match status" value="1"/>
</dbReference>
<dbReference type="AlphaFoldDB" id="A0A554VRH2"/>
<feature type="transmembrane region" description="Helical" evidence="1">
    <location>
        <begin position="20"/>
        <end position="39"/>
    </location>
</feature>
<dbReference type="GO" id="GO:0003677">
    <property type="term" value="F:DNA binding"/>
    <property type="evidence" value="ECO:0007669"/>
    <property type="project" value="InterPro"/>
</dbReference>
<dbReference type="OrthoDB" id="1118393at2"/>
<evidence type="ECO:0000256" key="1">
    <source>
        <dbReference type="SAM" id="Phobius"/>
    </source>
</evidence>
<dbReference type="Pfam" id="PF04397">
    <property type="entry name" value="LytTR"/>
    <property type="match status" value="1"/>
</dbReference>
<feature type="transmembrane region" description="Helical" evidence="1">
    <location>
        <begin position="123"/>
        <end position="145"/>
    </location>
</feature>
<gene>
    <name evidence="3" type="ORF">FOF46_01055</name>
</gene>
<name>A0A554VRH2_9FLAO</name>
<comment type="caution">
    <text evidence="3">The sequence shown here is derived from an EMBL/GenBank/DDBJ whole genome shotgun (WGS) entry which is preliminary data.</text>
</comment>
<dbReference type="InterPro" id="IPR007492">
    <property type="entry name" value="LytTR_DNA-bd_dom"/>
</dbReference>
<sequence length="272" mass="32097">MIKFLHTPFPRPKKTYRNIFNVFLLGFIASVFIIFFKPFRIEHNGLWYFKLILIGMGVVFSLSIYIMEFLVPLLFKKLFQKWTLVKAILWYTWMILFVSGVMFIVKSFLAGFNDFTLVEYLNVIGRISGIGLFITFFTLGIVSYFNRQKISLLSSKETYQITAPKVKPIKLNLDEVMYIMSDDNYVDIHIISNDKRDKIIFRSSLKNIESQIVNPLSPIYRCHRQYLININFFKIKNSKSRNTSIELKKFQDEIPVSNKYYSTILSLLQIHP</sequence>
<keyword evidence="1" id="KW-0812">Transmembrane</keyword>
<dbReference type="Gene3D" id="2.40.50.1020">
    <property type="entry name" value="LytTr DNA-binding domain"/>
    <property type="match status" value="1"/>
</dbReference>
<keyword evidence="1" id="KW-0472">Membrane</keyword>
<feature type="transmembrane region" description="Helical" evidence="1">
    <location>
        <begin position="87"/>
        <end position="111"/>
    </location>
</feature>
<proteinExistence type="predicted"/>
<organism evidence="3 4">
    <name type="scientific">Aquimarina algiphila</name>
    <dbReference type="NCBI Taxonomy" id="2047982"/>
    <lineage>
        <taxon>Bacteria</taxon>
        <taxon>Pseudomonadati</taxon>
        <taxon>Bacteroidota</taxon>
        <taxon>Flavobacteriia</taxon>
        <taxon>Flavobacteriales</taxon>
        <taxon>Flavobacteriaceae</taxon>
        <taxon>Aquimarina</taxon>
    </lineage>
</organism>
<dbReference type="EMBL" id="VLNR01000002">
    <property type="protein sequence ID" value="TSE11245.1"/>
    <property type="molecule type" value="Genomic_DNA"/>
</dbReference>
<evidence type="ECO:0000259" key="2">
    <source>
        <dbReference type="PROSITE" id="PS50930"/>
    </source>
</evidence>
<keyword evidence="4" id="KW-1185">Reference proteome</keyword>
<dbReference type="Proteomes" id="UP000318833">
    <property type="component" value="Unassembled WGS sequence"/>
</dbReference>